<evidence type="ECO:0000256" key="3">
    <source>
        <dbReference type="ARBA" id="ARBA00022475"/>
    </source>
</evidence>
<evidence type="ECO:0000256" key="4">
    <source>
        <dbReference type="ARBA" id="ARBA00022692"/>
    </source>
</evidence>
<keyword evidence="3" id="KW-1003">Cell membrane</keyword>
<dbReference type="InterPro" id="IPR050622">
    <property type="entry name" value="CPA3_antiporter_subunitB"/>
</dbReference>
<dbReference type="InterPro" id="IPR007182">
    <property type="entry name" value="MnhB"/>
</dbReference>
<evidence type="ECO:0000256" key="7">
    <source>
        <dbReference type="SAM" id="Phobius"/>
    </source>
</evidence>
<evidence type="ECO:0000259" key="8">
    <source>
        <dbReference type="Pfam" id="PF04039"/>
    </source>
</evidence>
<name>A0A6P1E325_9GAMM</name>
<dbReference type="Pfam" id="PF20501">
    <property type="entry name" value="MbhE"/>
    <property type="match status" value="1"/>
</dbReference>
<dbReference type="EMBL" id="JAAIJR010000135">
    <property type="protein sequence ID" value="NEX22892.1"/>
    <property type="molecule type" value="Genomic_DNA"/>
</dbReference>
<comment type="caution">
    <text evidence="10">The sequence shown here is derived from an EMBL/GenBank/DDBJ whole genome shotgun (WGS) entry which is preliminary data.</text>
</comment>
<feature type="transmembrane region" description="Helical" evidence="7">
    <location>
        <begin position="116"/>
        <end position="135"/>
    </location>
</feature>
<dbReference type="Pfam" id="PF04039">
    <property type="entry name" value="MnhB"/>
    <property type="match status" value="1"/>
</dbReference>
<dbReference type="PANTHER" id="PTHR33932">
    <property type="entry name" value="NA(+)/H(+) ANTIPORTER SUBUNIT B"/>
    <property type="match status" value="1"/>
</dbReference>
<feature type="transmembrane region" description="Helical" evidence="7">
    <location>
        <begin position="180"/>
        <end position="201"/>
    </location>
</feature>
<evidence type="ECO:0000256" key="5">
    <source>
        <dbReference type="ARBA" id="ARBA00022989"/>
    </source>
</evidence>
<dbReference type="PANTHER" id="PTHR33932:SF4">
    <property type="entry name" value="NA(+)_H(+) ANTIPORTER SUBUNIT B"/>
    <property type="match status" value="1"/>
</dbReference>
<evidence type="ECO:0000313" key="10">
    <source>
        <dbReference type="EMBL" id="NEX22892.1"/>
    </source>
</evidence>
<dbReference type="AlphaFoldDB" id="A0A6P1E325"/>
<accession>A0A6P1E325</accession>
<feature type="domain" description="MrpA C-terminal/MbhE" evidence="9">
    <location>
        <begin position="11"/>
        <end position="85"/>
    </location>
</feature>
<protein>
    <submittedName>
        <fullName evidence="10">Sodium:proton antiporter</fullName>
    </submittedName>
</protein>
<proteinExistence type="inferred from homology"/>
<feature type="domain" description="Na+/H+ antiporter MnhB subunit-related protein" evidence="8">
    <location>
        <begin position="113"/>
        <end position="233"/>
    </location>
</feature>
<feature type="transmembrane region" description="Helical" evidence="7">
    <location>
        <begin position="213"/>
        <end position="237"/>
    </location>
</feature>
<feature type="transmembrane region" description="Helical" evidence="7">
    <location>
        <begin position="77"/>
        <end position="95"/>
    </location>
</feature>
<evidence type="ECO:0000313" key="11">
    <source>
        <dbReference type="Proteomes" id="UP000471640"/>
    </source>
</evidence>
<dbReference type="RefSeq" id="WP_164656000.1">
    <property type="nucleotide sequence ID" value="NZ_JAAIJR010000135.1"/>
</dbReference>
<keyword evidence="4 7" id="KW-0812">Transmembrane</keyword>
<dbReference type="GO" id="GO:0005886">
    <property type="term" value="C:plasma membrane"/>
    <property type="evidence" value="ECO:0007669"/>
    <property type="project" value="UniProtKB-SubCell"/>
</dbReference>
<keyword evidence="6 7" id="KW-0472">Membrane</keyword>
<organism evidence="10 11">
    <name type="scientific">Thiorhodococcus mannitoliphagus</name>
    <dbReference type="NCBI Taxonomy" id="329406"/>
    <lineage>
        <taxon>Bacteria</taxon>
        <taxon>Pseudomonadati</taxon>
        <taxon>Pseudomonadota</taxon>
        <taxon>Gammaproteobacteria</taxon>
        <taxon>Chromatiales</taxon>
        <taxon>Chromatiaceae</taxon>
        <taxon>Thiorhodococcus</taxon>
    </lineage>
</organism>
<evidence type="ECO:0000256" key="2">
    <source>
        <dbReference type="ARBA" id="ARBA00009425"/>
    </source>
</evidence>
<dbReference type="InterPro" id="IPR046806">
    <property type="entry name" value="MrpA_C/MbhE"/>
</dbReference>
<gene>
    <name evidence="10" type="ORF">G3480_21745</name>
</gene>
<reference evidence="11" key="1">
    <citation type="journal article" date="2020" name="Microbiol. Resour. Announc.">
        <title>Draft Genome Sequences of Thiorhodococcus mannitoliphagus and Thiorhodococcus minor, Purple Sulfur Photosynthetic Bacteria in the Gammaproteobacterial Family Chromatiaceae.</title>
        <authorList>
            <person name="Aviles F.A."/>
            <person name="Meyer T.E."/>
            <person name="Kyndt J.A."/>
        </authorList>
    </citation>
    <scope>NUCLEOTIDE SEQUENCE [LARGE SCALE GENOMIC DNA]</scope>
    <source>
        <strain evidence="11">DSM 18266</strain>
    </source>
</reference>
<feature type="transmembrane region" description="Helical" evidence="7">
    <location>
        <begin position="141"/>
        <end position="159"/>
    </location>
</feature>
<sequence length="258" mass="27070">MTAVPLRKRVRVKTLLLVLLCGWLFAAHLGVLLQYGLDGQSASVGDALLARNAETASANAVTSVVVSYRGFDTLGEVTVLFLAATGIGLFFGGHGRAESHRPEPPMSPPNEMMVTGVRLLFPVLILLGVYVVLHGHLSPGGGFQGGVIIATAFFLRMLADPAFRLRHARIGLLESLSGSGFVLMGLLGLSLAGTATFLGNFLPHPVTEMGRLLSAGVIPIIYALVGVKVGAEVAAIFGDMLERRGQQSPGLLGDESDT</sequence>
<keyword evidence="11" id="KW-1185">Reference proteome</keyword>
<comment type="subcellular location">
    <subcellularLocation>
        <location evidence="1">Cell membrane</location>
        <topology evidence="1">Multi-pass membrane protein</topology>
    </subcellularLocation>
</comment>
<evidence type="ECO:0000256" key="1">
    <source>
        <dbReference type="ARBA" id="ARBA00004651"/>
    </source>
</evidence>
<evidence type="ECO:0000259" key="9">
    <source>
        <dbReference type="Pfam" id="PF20501"/>
    </source>
</evidence>
<evidence type="ECO:0000256" key="6">
    <source>
        <dbReference type="ARBA" id="ARBA00023136"/>
    </source>
</evidence>
<reference evidence="10 11" key="2">
    <citation type="submission" date="2020-02" db="EMBL/GenBank/DDBJ databases">
        <title>Genome sequences of Thiorhodococcus mannitoliphagus and Thiorhodococcus minor, purple sulfur photosynthetic bacteria in the gammaproteobacterial family, Chromatiaceae.</title>
        <authorList>
            <person name="Aviles F.A."/>
            <person name="Meyer T.E."/>
            <person name="Kyndt J.A."/>
        </authorList>
    </citation>
    <scope>NUCLEOTIDE SEQUENCE [LARGE SCALE GENOMIC DNA]</scope>
    <source>
        <strain evidence="10 11">DSM 18266</strain>
    </source>
</reference>
<dbReference type="Proteomes" id="UP000471640">
    <property type="component" value="Unassembled WGS sequence"/>
</dbReference>
<keyword evidence="5 7" id="KW-1133">Transmembrane helix</keyword>
<comment type="similarity">
    <text evidence="2">Belongs to the CPA3 antiporters (TC 2.A.63) subunit B family.</text>
</comment>